<dbReference type="STRING" id="1314777.A0A164WT50"/>
<evidence type="ECO:0000259" key="2">
    <source>
        <dbReference type="Pfam" id="PF24355"/>
    </source>
</evidence>
<dbReference type="AlphaFoldDB" id="A0A164WT50"/>
<proteinExistence type="predicted"/>
<feature type="region of interest" description="Disordered" evidence="1">
    <location>
        <begin position="1"/>
        <end position="34"/>
    </location>
</feature>
<gene>
    <name evidence="3" type="ORF">SISNIDRAFT_452730</name>
</gene>
<dbReference type="Pfam" id="PF24355">
    <property type="entry name" value="DUF7514"/>
    <property type="match status" value="1"/>
</dbReference>
<organism evidence="3 4">
    <name type="scientific">Sistotremastrum niveocremeum HHB9708</name>
    <dbReference type="NCBI Taxonomy" id="1314777"/>
    <lineage>
        <taxon>Eukaryota</taxon>
        <taxon>Fungi</taxon>
        <taxon>Dikarya</taxon>
        <taxon>Basidiomycota</taxon>
        <taxon>Agaricomycotina</taxon>
        <taxon>Agaricomycetes</taxon>
        <taxon>Sistotremastrales</taxon>
        <taxon>Sistotremastraceae</taxon>
        <taxon>Sertulicium</taxon>
        <taxon>Sertulicium niveocremeum</taxon>
    </lineage>
</organism>
<sequence length="298" mass="32186">MNNYPGPSPQGFQGYGPNGGPSKTAPQAGNTGYTPVEYGSDGSSFWGNLLDYQNRPTPVFCRLVDSLFFLMDQNADQHRGTQHIEPTKYLWLWLRLGVLNENQIAAVDLGDLQNFYDLGSIPYVMVDIGTTGGKQVPVLDRRGFLHLCVYEARASPEDTHKHWTKVLATFGLVDPQTQQPFPLPLPRASFPMYADAGLVFGYKRFWSTFITNVIIRSRTNAYAGVGAAGLGTSSFMQQYQASQAATQAQTAQILQNYQAQQRRASLVGGAVKLAGNLLNGGLGGGFGGGLGGGTGFGF</sequence>
<feature type="compositionally biased region" description="Polar residues" evidence="1">
    <location>
        <begin position="24"/>
        <end position="33"/>
    </location>
</feature>
<dbReference type="InterPro" id="IPR055936">
    <property type="entry name" value="DUF7514"/>
</dbReference>
<accession>A0A164WT50</accession>
<reference evidence="3 4" key="1">
    <citation type="journal article" date="2016" name="Mol. Biol. Evol.">
        <title>Comparative Genomics of Early-Diverging Mushroom-Forming Fungi Provides Insights into the Origins of Lignocellulose Decay Capabilities.</title>
        <authorList>
            <person name="Nagy L.G."/>
            <person name="Riley R."/>
            <person name="Tritt A."/>
            <person name="Adam C."/>
            <person name="Daum C."/>
            <person name="Floudas D."/>
            <person name="Sun H."/>
            <person name="Yadav J.S."/>
            <person name="Pangilinan J."/>
            <person name="Larsson K.H."/>
            <person name="Matsuura K."/>
            <person name="Barry K."/>
            <person name="Labutti K."/>
            <person name="Kuo R."/>
            <person name="Ohm R.A."/>
            <person name="Bhattacharya S.S."/>
            <person name="Shirouzu T."/>
            <person name="Yoshinaga Y."/>
            <person name="Martin F.M."/>
            <person name="Grigoriev I.V."/>
            <person name="Hibbett D.S."/>
        </authorList>
    </citation>
    <scope>NUCLEOTIDE SEQUENCE [LARGE SCALE GENOMIC DNA]</scope>
    <source>
        <strain evidence="3 4">HHB9708</strain>
    </source>
</reference>
<evidence type="ECO:0000313" key="3">
    <source>
        <dbReference type="EMBL" id="KZS95334.1"/>
    </source>
</evidence>
<evidence type="ECO:0000256" key="1">
    <source>
        <dbReference type="SAM" id="MobiDB-lite"/>
    </source>
</evidence>
<dbReference type="OrthoDB" id="3268672at2759"/>
<dbReference type="EMBL" id="KV419402">
    <property type="protein sequence ID" value="KZS95334.1"/>
    <property type="molecule type" value="Genomic_DNA"/>
</dbReference>
<feature type="domain" description="DUF7514" evidence="2">
    <location>
        <begin position="47"/>
        <end position="197"/>
    </location>
</feature>
<evidence type="ECO:0000313" key="4">
    <source>
        <dbReference type="Proteomes" id="UP000076722"/>
    </source>
</evidence>
<name>A0A164WT50_9AGAM</name>
<keyword evidence="4" id="KW-1185">Reference proteome</keyword>
<protein>
    <recommendedName>
        <fullName evidence="2">DUF7514 domain-containing protein</fullName>
    </recommendedName>
</protein>
<dbReference type="Proteomes" id="UP000076722">
    <property type="component" value="Unassembled WGS sequence"/>
</dbReference>